<evidence type="ECO:0000256" key="7">
    <source>
        <dbReference type="SAM" id="MobiDB-lite"/>
    </source>
</evidence>
<dbReference type="Gene3D" id="3.40.50.300">
    <property type="entry name" value="P-loop containing nucleotide triphosphate hydrolases"/>
    <property type="match status" value="1"/>
</dbReference>
<keyword evidence="2" id="KW-0808">Transferase</keyword>
<dbReference type="PANTHER" id="PTHR12812">
    <property type="entry name" value="HEPARAN SULFATE 6-O-SULFOTRANSFERASE 3"/>
    <property type="match status" value="1"/>
</dbReference>
<dbReference type="AlphaFoldDB" id="A0A835XV49"/>
<keyword evidence="6" id="KW-0325">Glycoprotein</keyword>
<feature type="region of interest" description="Disordered" evidence="7">
    <location>
        <begin position="311"/>
        <end position="334"/>
    </location>
</feature>
<evidence type="ECO:0000313" key="10">
    <source>
        <dbReference type="Proteomes" id="UP000612055"/>
    </source>
</evidence>
<evidence type="ECO:0000256" key="8">
    <source>
        <dbReference type="SAM" id="SignalP"/>
    </source>
</evidence>
<feature type="region of interest" description="Disordered" evidence="7">
    <location>
        <begin position="427"/>
        <end position="449"/>
    </location>
</feature>
<evidence type="ECO:0000313" key="9">
    <source>
        <dbReference type="EMBL" id="KAG2486409.1"/>
    </source>
</evidence>
<feature type="signal peptide" evidence="8">
    <location>
        <begin position="1"/>
        <end position="17"/>
    </location>
</feature>
<keyword evidence="8" id="KW-0732">Signal</keyword>
<sequence length="449" mass="47753">MLLHVVLLFLALDRALARVPGDVTTTQSQVLPTGNRTKLWHCRDDLPGCCPKLLKQVFFLHIEKTGGTATRRAMRSALAEVRPRLGGGGAPCAYLEHTAYDCHPAMDRPQQPECNWRNRAYYRDWVTPGRHFRGGRCSLTSAHHDHALFEAFPPGAKGRTLLAVNLREPVARTVSHYHMLRRFNATGDASAAEYGVRNPRGQSRTRNKQARMLAGDFCCVNGTAMPYDDPGILDRAAKRLDRYCVVGLMERLDESLAYLRFVLGLPPLQPPSTATPTGGPTTPTVNDSAAAAFVIEGAPGQRRRAALELNRQRGEGGEARGEGEGNGEQGTALQAQPAKAVSDEVAAAAAVAASGGGGAAAQGRRKAAAAPHEGGADARHNYGPLDPADAQALADANQLDVQLYGMAVRRFEEQMAAMRAAGYPVAGGGGPVDLASSSGSSSKPHGGTR</sequence>
<comment type="caution">
    <text evidence="9">The sequence shown here is derived from an EMBL/GenBank/DDBJ whole genome shotgun (WGS) entry which is preliminary data.</text>
</comment>
<evidence type="ECO:0000256" key="6">
    <source>
        <dbReference type="ARBA" id="ARBA00023180"/>
    </source>
</evidence>
<dbReference type="OrthoDB" id="10556648at2759"/>
<keyword evidence="5" id="KW-0472">Membrane</keyword>
<name>A0A835XV49_9CHLO</name>
<dbReference type="InterPro" id="IPR010635">
    <property type="entry name" value="Heparan_SO4-6-sulfoTrfase"/>
</dbReference>
<evidence type="ECO:0000256" key="3">
    <source>
        <dbReference type="ARBA" id="ARBA00022692"/>
    </source>
</evidence>
<evidence type="ECO:0000256" key="1">
    <source>
        <dbReference type="ARBA" id="ARBA00004167"/>
    </source>
</evidence>
<keyword evidence="3" id="KW-0812">Transmembrane</keyword>
<gene>
    <name evidence="9" type="ORF">HYH03_014985</name>
</gene>
<dbReference type="InterPro" id="IPR027417">
    <property type="entry name" value="P-loop_NTPase"/>
</dbReference>
<evidence type="ECO:0000256" key="4">
    <source>
        <dbReference type="ARBA" id="ARBA00022989"/>
    </source>
</evidence>
<reference evidence="9" key="1">
    <citation type="journal article" date="2020" name="bioRxiv">
        <title>Comparative genomics of Chlamydomonas.</title>
        <authorList>
            <person name="Craig R.J."/>
            <person name="Hasan A.R."/>
            <person name="Ness R.W."/>
            <person name="Keightley P.D."/>
        </authorList>
    </citation>
    <scope>NUCLEOTIDE SEQUENCE</scope>
    <source>
        <strain evidence="9">CCAP 11/70</strain>
    </source>
</reference>
<keyword evidence="4" id="KW-1133">Transmembrane helix</keyword>
<keyword evidence="10" id="KW-1185">Reference proteome</keyword>
<comment type="subcellular location">
    <subcellularLocation>
        <location evidence="1">Membrane</location>
        <topology evidence="1">Single-pass membrane protein</topology>
    </subcellularLocation>
</comment>
<feature type="chain" id="PRO_5032544519" evidence="8">
    <location>
        <begin position="18"/>
        <end position="449"/>
    </location>
</feature>
<organism evidence="9 10">
    <name type="scientific">Edaphochlamys debaryana</name>
    <dbReference type="NCBI Taxonomy" id="47281"/>
    <lineage>
        <taxon>Eukaryota</taxon>
        <taxon>Viridiplantae</taxon>
        <taxon>Chlorophyta</taxon>
        <taxon>core chlorophytes</taxon>
        <taxon>Chlorophyceae</taxon>
        <taxon>CS clade</taxon>
        <taxon>Chlamydomonadales</taxon>
        <taxon>Chlamydomonadales incertae sedis</taxon>
        <taxon>Edaphochlamys</taxon>
    </lineage>
</organism>
<evidence type="ECO:0000256" key="5">
    <source>
        <dbReference type="ARBA" id="ARBA00023136"/>
    </source>
</evidence>
<dbReference type="EMBL" id="JAEHOE010000113">
    <property type="protein sequence ID" value="KAG2486409.1"/>
    <property type="molecule type" value="Genomic_DNA"/>
</dbReference>
<dbReference type="SUPFAM" id="SSF52540">
    <property type="entry name" value="P-loop containing nucleoside triphosphate hydrolases"/>
    <property type="match status" value="1"/>
</dbReference>
<dbReference type="Proteomes" id="UP000612055">
    <property type="component" value="Unassembled WGS sequence"/>
</dbReference>
<feature type="region of interest" description="Disordered" evidence="7">
    <location>
        <begin position="355"/>
        <end position="386"/>
    </location>
</feature>
<proteinExistence type="predicted"/>
<dbReference type="PANTHER" id="PTHR12812:SF0">
    <property type="entry name" value="HEPARAN-SULFATE 6-O-SULFOTRANSFERASE"/>
    <property type="match status" value="1"/>
</dbReference>
<feature type="compositionally biased region" description="Basic and acidic residues" evidence="7">
    <location>
        <begin position="311"/>
        <end position="323"/>
    </location>
</feature>
<evidence type="ECO:0000256" key="2">
    <source>
        <dbReference type="ARBA" id="ARBA00022679"/>
    </source>
</evidence>
<dbReference type="GO" id="GO:0017095">
    <property type="term" value="F:heparan sulfate 6-sulfotransferase activity"/>
    <property type="evidence" value="ECO:0007669"/>
    <property type="project" value="TreeGrafter"/>
</dbReference>
<protein>
    <submittedName>
        <fullName evidence="9">Uncharacterized protein</fullName>
    </submittedName>
</protein>
<dbReference type="GO" id="GO:0016020">
    <property type="term" value="C:membrane"/>
    <property type="evidence" value="ECO:0007669"/>
    <property type="project" value="UniProtKB-SubCell"/>
</dbReference>
<accession>A0A835XV49</accession>